<accession>A0AAD2FH38</accession>
<proteinExistence type="predicted"/>
<evidence type="ECO:0000313" key="5">
    <source>
        <dbReference type="EMBL" id="CAJ1940194.1"/>
    </source>
</evidence>
<feature type="compositionally biased region" description="Acidic residues" evidence="2">
    <location>
        <begin position="1307"/>
        <end position="1322"/>
    </location>
</feature>
<feature type="region of interest" description="Disordered" evidence="2">
    <location>
        <begin position="1223"/>
        <end position="1442"/>
    </location>
</feature>
<comment type="caution">
    <text evidence="5">The sequence shown here is derived from an EMBL/GenBank/DDBJ whole genome shotgun (WGS) entry which is preliminary data.</text>
</comment>
<evidence type="ECO:0000313" key="6">
    <source>
        <dbReference type="Proteomes" id="UP001295423"/>
    </source>
</evidence>
<dbReference type="Pfam" id="PF00271">
    <property type="entry name" value="Helicase_C"/>
    <property type="match status" value="1"/>
</dbReference>
<dbReference type="PROSITE" id="PS51192">
    <property type="entry name" value="HELICASE_ATP_BIND_1"/>
    <property type="match status" value="1"/>
</dbReference>
<feature type="compositionally biased region" description="Acidic residues" evidence="2">
    <location>
        <begin position="1392"/>
        <end position="1402"/>
    </location>
</feature>
<feature type="compositionally biased region" description="Low complexity" evidence="2">
    <location>
        <begin position="27"/>
        <end position="37"/>
    </location>
</feature>
<keyword evidence="6" id="KW-1185">Reference proteome</keyword>
<evidence type="ECO:0000259" key="3">
    <source>
        <dbReference type="PROSITE" id="PS51192"/>
    </source>
</evidence>
<feature type="compositionally biased region" description="Acidic residues" evidence="2">
    <location>
        <begin position="1223"/>
        <end position="1237"/>
    </location>
</feature>
<dbReference type="PROSITE" id="PS51194">
    <property type="entry name" value="HELICASE_CTER"/>
    <property type="match status" value="1"/>
</dbReference>
<feature type="compositionally biased region" description="Basic and acidic residues" evidence="2">
    <location>
        <begin position="1550"/>
        <end position="1573"/>
    </location>
</feature>
<dbReference type="InterPro" id="IPR014001">
    <property type="entry name" value="Helicase_ATP-bd"/>
</dbReference>
<dbReference type="InterPro" id="IPR001650">
    <property type="entry name" value="Helicase_C-like"/>
</dbReference>
<dbReference type="InterPro" id="IPR027417">
    <property type="entry name" value="P-loop_NTPase"/>
</dbReference>
<keyword evidence="1" id="KW-0378">Hydrolase</keyword>
<organism evidence="5 6">
    <name type="scientific">Cylindrotheca closterium</name>
    <dbReference type="NCBI Taxonomy" id="2856"/>
    <lineage>
        <taxon>Eukaryota</taxon>
        <taxon>Sar</taxon>
        <taxon>Stramenopiles</taxon>
        <taxon>Ochrophyta</taxon>
        <taxon>Bacillariophyta</taxon>
        <taxon>Bacillariophyceae</taxon>
        <taxon>Bacillariophycidae</taxon>
        <taxon>Bacillariales</taxon>
        <taxon>Bacillariaceae</taxon>
        <taxon>Cylindrotheca</taxon>
    </lineage>
</organism>
<dbReference type="Proteomes" id="UP001295423">
    <property type="component" value="Unassembled WGS sequence"/>
</dbReference>
<feature type="compositionally biased region" description="Polar residues" evidence="2">
    <location>
        <begin position="1406"/>
        <end position="1424"/>
    </location>
</feature>
<dbReference type="InterPro" id="IPR038718">
    <property type="entry name" value="SNF2-like_sf"/>
</dbReference>
<evidence type="ECO:0000256" key="1">
    <source>
        <dbReference type="ARBA" id="ARBA00022801"/>
    </source>
</evidence>
<feature type="region of interest" description="Disordered" evidence="2">
    <location>
        <begin position="1505"/>
        <end position="1665"/>
    </location>
</feature>
<feature type="compositionally biased region" description="Polar residues" evidence="2">
    <location>
        <begin position="1636"/>
        <end position="1648"/>
    </location>
</feature>
<dbReference type="EMBL" id="CAKOGP040000890">
    <property type="protein sequence ID" value="CAJ1940194.1"/>
    <property type="molecule type" value="Genomic_DNA"/>
</dbReference>
<feature type="domain" description="Helicase ATP-binding" evidence="3">
    <location>
        <begin position="510"/>
        <end position="727"/>
    </location>
</feature>
<feature type="compositionally biased region" description="Basic residues" evidence="2">
    <location>
        <begin position="1621"/>
        <end position="1630"/>
    </location>
</feature>
<dbReference type="Gene3D" id="3.40.50.10810">
    <property type="entry name" value="Tandem AAA-ATPase domain"/>
    <property type="match status" value="1"/>
</dbReference>
<sequence length="1665" mass="187189">MSGRFDRERREKLREKKKRREKEAKLKLLQQEQQQEEMQPKKREASPYAWREILKRKDPPEQSPPSSPELSTSSKYAKSKSPLQKMLRSRSPSSKTKVAPSSPIESKWIISSSSKPSAKTSTARRSTVVKITHESSEKQSNIPATTVNQKKAATAIDSDDDSEDDLLAYFNGEDTKKRSQETASDEESKRQSPDQDDEDDRRHSQMSHKSSWQRSSRKTSRGDSESLSEDESEGLSQRPNRRKSSTLWSDGRAGEGIVFSSEDEIEEFSEGSNRKSTGNKSSKKEVIDFSSEDESESQQGRSRERRKKSHENRQSITDRSPDGHTKPALRNLFSDEEDVQGKKRKRVLNPFTVAQQQQQSIESIAANCARPAKKADDDDLWSDMDQDVDEKKEEKPMTKKGKKRSRSKSDKSIRDSIESHHSPSPIKGGGSSFWFLPDNDQRYEITKLLKREDEEALEDFVHPEIEHPFFGPSKFEPLELGKGTKSAASVPASLSRYLAPYQKEGIRFMHKCLAAKTGTIMGDEMGLGKTVQVIGLLSALFGKTGNGKDMLRIHRRNNIIMQQREMAIREEERAHLEGRLYVQKKIDAKSLDLPSWYPVLIIVPPSVVDNWKNEFEKFSTFAAAIFSGKKAGRVEALEKLRDGRAEVLIAAKSQFQDACGARDLNEFPWKLVIIDEFHTFKNEEGKLSKHLRMLKADHRPLVLGMTGTLMQNDHHELWNLIDLVETGYLGSWEEFKQDTARAIKLGRQKGADEQTIARSIRKSAALEELLNRLFIARKKQDVVADKLTKKTVNVVLCPPSELQKRVYAHILTLPDVQHVKMATSPCDCGVNKAIFKRYFKLQSPKERVRFIRENQKNIMKRSECCYKVPINPRRNEEGQPLIDPDAVIWRMLDGHDETDDNGCIRCPYCVLFVVLDKLNKLCSHVGSLQADRSKATARRGSEDYVRFNKELEFAKVAFPPDVVEQLPGGLIRQDAVMNQHFELSGKMKKLHHLLQRYRKEGCKVLLFSYSTKTLDFIEQYVRSQNHSFLRIDGQVQPALRQDLCNRFNNERDIFVFLLSTKACGLGLNLTAANKVIIFDVEWNPSWDEQAQDRAYRLGQQNDVEVIRLVTEGTVDELYKVQLKNETLNSSEPKSRSARVFRGIQGDRQRKGELFGTENLLKFKEDGSFLADVWKSKKTDRKKNSSNEVEVHNIEDITSSLNSNQCDELLDLDAANGTVANMESQEDNVQDQNGDEDEKVCAQPRKGGDEGQDGVKKMPALPRNGQGSIGGDNVRPSRSESGERDNSKVANEEDSLYPDRGVAANPAEGDEDASDDPDVDDSNQEMPTAHAKLEAKNRHHALRQGDAESPSRRSAEPRRDEEIEVSDEEDGYIANAVNQDALYDAEQGGALYEEGDDGYDEEMGGLTQNAYDSYATMQLPENPQDGSLDDDDDDDGGNHNPDQILARLLNEQDDGVAAAQGSAGHGGRAAAVSQQQEVIQQIQAIPGVPANAAQIREAMHHVEAMASQRQVTMPVNPRALNERAQGRREAYGEGAPAESDLKSRIAIQLRPEPRDPSKGDFFRSRDARGRSDSHSDDDDAARGSRVAKKPKPCSDVDDDNGVDGGRVSKKPRMEESDSQHGGGKKSAKKKAAINLFGKTTTASKSNSKAGSGLYIPTYKKSRKKKK</sequence>
<evidence type="ECO:0000259" key="4">
    <source>
        <dbReference type="PROSITE" id="PS51194"/>
    </source>
</evidence>
<feature type="compositionally biased region" description="Basic and acidic residues" evidence="2">
    <location>
        <begin position="1"/>
        <end position="14"/>
    </location>
</feature>
<dbReference type="GO" id="GO:0016787">
    <property type="term" value="F:hydrolase activity"/>
    <property type="evidence" value="ECO:0007669"/>
    <property type="project" value="UniProtKB-KW"/>
</dbReference>
<dbReference type="InterPro" id="IPR000330">
    <property type="entry name" value="SNF2_N"/>
</dbReference>
<reference evidence="5" key="1">
    <citation type="submission" date="2023-08" db="EMBL/GenBank/DDBJ databases">
        <authorList>
            <person name="Audoor S."/>
            <person name="Bilcke G."/>
        </authorList>
    </citation>
    <scope>NUCLEOTIDE SEQUENCE</scope>
</reference>
<dbReference type="Pfam" id="PF00176">
    <property type="entry name" value="SNF2-rel_dom"/>
    <property type="match status" value="1"/>
</dbReference>
<name>A0AAD2FH38_9STRA</name>
<feature type="compositionally biased region" description="Acidic residues" evidence="2">
    <location>
        <begin position="377"/>
        <end position="388"/>
    </location>
</feature>
<feature type="compositionally biased region" description="Basic and acidic residues" evidence="2">
    <location>
        <begin position="1519"/>
        <end position="1530"/>
    </location>
</feature>
<dbReference type="Gene3D" id="3.40.50.300">
    <property type="entry name" value="P-loop containing nucleotide triphosphate hydrolases"/>
    <property type="match status" value="1"/>
</dbReference>
<protein>
    <submittedName>
        <fullName evidence="5">Uncharacterized protein</fullName>
    </submittedName>
</protein>
<feature type="compositionally biased region" description="Basic and acidic residues" evidence="2">
    <location>
        <begin position="173"/>
        <end position="193"/>
    </location>
</feature>
<feature type="compositionally biased region" description="Acidic residues" evidence="2">
    <location>
        <begin position="1361"/>
        <end position="1370"/>
    </location>
</feature>
<evidence type="ECO:0000256" key="2">
    <source>
        <dbReference type="SAM" id="MobiDB-lite"/>
    </source>
</evidence>
<feature type="region of interest" description="Disordered" evidence="2">
    <location>
        <begin position="1449"/>
        <end position="1468"/>
    </location>
</feature>
<feature type="region of interest" description="Disordered" evidence="2">
    <location>
        <begin position="1"/>
        <end position="433"/>
    </location>
</feature>
<feature type="domain" description="Helicase C-terminal" evidence="4">
    <location>
        <begin position="989"/>
        <end position="1138"/>
    </location>
</feature>
<dbReference type="InterPro" id="IPR049730">
    <property type="entry name" value="SNF2/RAD54-like_C"/>
</dbReference>
<dbReference type="InterPro" id="IPR050496">
    <property type="entry name" value="SNF2_RAD54_helicase_repair"/>
</dbReference>
<gene>
    <name evidence="5" type="ORF">CYCCA115_LOCUS6920</name>
</gene>
<dbReference type="PANTHER" id="PTHR45629">
    <property type="entry name" value="SNF2/RAD54 FAMILY MEMBER"/>
    <property type="match status" value="1"/>
</dbReference>
<dbReference type="CDD" id="cd18793">
    <property type="entry name" value="SF2_C_SNF"/>
    <property type="match status" value="1"/>
</dbReference>
<feature type="compositionally biased region" description="Basic and acidic residues" evidence="2">
    <location>
        <begin position="1342"/>
        <end position="1360"/>
    </location>
</feature>
<dbReference type="SMART" id="SM00490">
    <property type="entry name" value="HELICc"/>
    <property type="match status" value="1"/>
</dbReference>
<feature type="compositionally biased region" description="Acidic residues" evidence="2">
    <location>
        <begin position="157"/>
        <end position="166"/>
    </location>
</feature>
<feature type="compositionally biased region" description="Basic and acidic residues" evidence="2">
    <location>
        <begin position="407"/>
        <end position="421"/>
    </location>
</feature>
<feature type="compositionally biased region" description="Polar residues" evidence="2">
    <location>
        <begin position="138"/>
        <end position="151"/>
    </location>
</feature>
<dbReference type="PANTHER" id="PTHR45629:SF7">
    <property type="entry name" value="DNA EXCISION REPAIR PROTEIN ERCC-6-RELATED"/>
    <property type="match status" value="1"/>
</dbReference>
<feature type="compositionally biased region" description="Basic and acidic residues" evidence="2">
    <location>
        <begin position="1245"/>
        <end position="1255"/>
    </location>
</feature>
<feature type="compositionally biased region" description="Low complexity" evidence="2">
    <location>
        <begin position="100"/>
        <end position="121"/>
    </location>
</feature>
<dbReference type="SUPFAM" id="SSF52540">
    <property type="entry name" value="P-loop containing nucleoside triphosphate hydrolases"/>
    <property type="match status" value="2"/>
</dbReference>
<dbReference type="SMART" id="SM00487">
    <property type="entry name" value="DEXDc"/>
    <property type="match status" value="1"/>
</dbReference>
<feature type="compositionally biased region" description="Basic and acidic residues" evidence="2">
    <location>
        <begin position="1274"/>
        <end position="1290"/>
    </location>
</feature>
<dbReference type="GO" id="GO:0005524">
    <property type="term" value="F:ATP binding"/>
    <property type="evidence" value="ECO:0007669"/>
    <property type="project" value="InterPro"/>
</dbReference>